<dbReference type="InterPro" id="IPR035979">
    <property type="entry name" value="RBD_domain_sf"/>
</dbReference>
<dbReference type="EMBL" id="LACB01000042">
    <property type="protein sequence ID" value="KAJ9491009.1"/>
    <property type="molecule type" value="Genomic_DNA"/>
</dbReference>
<dbReference type="AlphaFoldDB" id="A0AAI9XBX4"/>
<evidence type="ECO:0000256" key="1">
    <source>
        <dbReference type="SAM" id="MobiDB-lite"/>
    </source>
</evidence>
<reference evidence="2" key="2">
    <citation type="journal article" date="2016" name="Fungal Biol.">
        <title>Ochratoxin A production by Penicillium thymicola.</title>
        <authorList>
            <person name="Nguyen H.D.T."/>
            <person name="McMullin D.R."/>
            <person name="Ponomareva E."/>
            <person name="Riley R."/>
            <person name="Pomraning K.R."/>
            <person name="Baker S.E."/>
            <person name="Seifert K.A."/>
        </authorList>
    </citation>
    <scope>NUCLEOTIDE SEQUENCE</scope>
    <source>
        <strain evidence="2">DAOM 180753</strain>
    </source>
</reference>
<dbReference type="Gene3D" id="3.30.70.330">
    <property type="match status" value="1"/>
</dbReference>
<sequence>MLNWEDPKMSEQPEQPGRMPELDELLPAAIRVLATDLDQLDLNDAHAREEPQTVTDSNSREHTPSGVTSSPLREPSSDSALDPQIPSYVSSQAPAEVFTEVSAEVSAEVPAFHSHPPLSHPPLSSTPSSFIPSHSYHESSSSCSTIHPPKRNIIDLTPRYYSGSFEFVPQVHPPSGFQPQFNQYPFETIPQFDHNPHFNFGKYHLAPLCHDQSINCTIIIATVQTPLTVATDVFTFKHHPSNATNMGWPFDLSGAPHYGEFERFEKASIEELLQPSSIPFASVTEMRPAAREGVLMISNIPYSVTRQEVASFLGRGASLLPSTQGCPIHIIMERSTGKTMDCYVEFATVKDAQDTVDRINRTYDAGSAPRMGSRHVDLELSTPAKLLKATFPRAKCISWEDGNPVQLVNKDSWSTGFDGFLTDEELFCLTRHAEQPHRSAFANKVPQRCYESFVSTIWKFPWHATHLYTVHHRNALFKTLGALIRALAERIQKTNTVGLDIRLLNELVHAGINCPAFNPRMKYCFAWWSNDQSGIESLDHDWCLYFPFDTLTYVPGHTTATYQYYAYVMSHGSVLRTENDGLPNKHTHPELERIFGRFWFEWDDDVARKMVFKDAIIYDASVLRKFIITGFQQLHRRKSSVSTIGTAPGSSPTQSIASVDSQRTISVSHNPSVNPGPTYEESSIVSASSNMPSSFPEHGNTSNVPGNPHGSSQRLDADQVLSGTTPTHRPHASIPPYRPPHQRPADSTTLRNQSVNWRMPQTQEAHAAGSTQSQAVVQSVYRAPHPTAQNVRSSSDPFDPVPSTAAPGHRSRSDATRLSNIDRRAFDELRASGHGHRPAKK</sequence>
<gene>
    <name evidence="2" type="ORF">VN97_g2225</name>
</gene>
<accession>A0AAI9XBX4</accession>
<feature type="compositionally biased region" description="Low complexity" evidence="1">
    <location>
        <begin position="113"/>
        <end position="132"/>
    </location>
</feature>
<feature type="region of interest" description="Disordered" evidence="1">
    <location>
        <begin position="41"/>
        <end position="86"/>
    </location>
</feature>
<reference evidence="2" key="1">
    <citation type="submission" date="2015-06" db="EMBL/GenBank/DDBJ databases">
        <authorList>
            <person name="Nguyen H."/>
        </authorList>
    </citation>
    <scope>NUCLEOTIDE SEQUENCE</scope>
    <source>
        <strain evidence="2">DAOM 180753</strain>
    </source>
</reference>
<feature type="compositionally biased region" description="Basic and acidic residues" evidence="1">
    <location>
        <begin position="811"/>
        <end position="831"/>
    </location>
</feature>
<evidence type="ECO:0000313" key="2">
    <source>
        <dbReference type="EMBL" id="KAJ9491009.1"/>
    </source>
</evidence>
<feature type="region of interest" description="Disordered" evidence="1">
    <location>
        <begin position="1"/>
        <end position="23"/>
    </location>
</feature>
<dbReference type="SUPFAM" id="SSF54928">
    <property type="entry name" value="RNA-binding domain, RBD"/>
    <property type="match status" value="1"/>
</dbReference>
<keyword evidence="3" id="KW-1185">Reference proteome</keyword>
<feature type="compositionally biased region" description="Polar residues" evidence="1">
    <location>
        <begin position="787"/>
        <end position="796"/>
    </location>
</feature>
<feature type="region of interest" description="Disordered" evidence="1">
    <location>
        <begin position="787"/>
        <end position="841"/>
    </location>
</feature>
<comment type="caution">
    <text evidence="2">The sequence shown here is derived from an EMBL/GenBank/DDBJ whole genome shotgun (WGS) entry which is preliminary data.</text>
</comment>
<name>A0AAI9XBX4_PENTH</name>
<dbReference type="InterPro" id="IPR012677">
    <property type="entry name" value="Nucleotide-bd_a/b_plait_sf"/>
</dbReference>
<dbReference type="Proteomes" id="UP001227192">
    <property type="component" value="Unassembled WGS sequence"/>
</dbReference>
<evidence type="ECO:0000313" key="3">
    <source>
        <dbReference type="Proteomes" id="UP001227192"/>
    </source>
</evidence>
<proteinExistence type="predicted"/>
<evidence type="ECO:0008006" key="4">
    <source>
        <dbReference type="Google" id="ProtNLM"/>
    </source>
</evidence>
<protein>
    <recommendedName>
        <fullName evidence="4">RRM domain-containing protein</fullName>
    </recommendedName>
</protein>
<dbReference type="GO" id="GO:0003676">
    <property type="term" value="F:nucleic acid binding"/>
    <property type="evidence" value="ECO:0007669"/>
    <property type="project" value="InterPro"/>
</dbReference>
<feature type="compositionally biased region" description="Basic and acidic residues" evidence="1">
    <location>
        <begin position="1"/>
        <end position="11"/>
    </location>
</feature>
<feature type="compositionally biased region" description="Polar residues" evidence="1">
    <location>
        <begin position="642"/>
        <end position="714"/>
    </location>
</feature>
<feature type="region of interest" description="Disordered" evidence="1">
    <location>
        <begin position="642"/>
        <end position="748"/>
    </location>
</feature>
<organism evidence="2 3">
    <name type="scientific">Penicillium thymicola</name>
    <dbReference type="NCBI Taxonomy" id="293382"/>
    <lineage>
        <taxon>Eukaryota</taxon>
        <taxon>Fungi</taxon>
        <taxon>Dikarya</taxon>
        <taxon>Ascomycota</taxon>
        <taxon>Pezizomycotina</taxon>
        <taxon>Eurotiomycetes</taxon>
        <taxon>Eurotiomycetidae</taxon>
        <taxon>Eurotiales</taxon>
        <taxon>Aspergillaceae</taxon>
        <taxon>Penicillium</taxon>
    </lineage>
</organism>
<feature type="region of interest" description="Disordered" evidence="1">
    <location>
        <begin position="112"/>
        <end position="132"/>
    </location>
</feature>